<dbReference type="KEGG" id="sfm:108928646"/>
<dbReference type="Pfam" id="PF02204">
    <property type="entry name" value="VPS9"/>
    <property type="match status" value="1"/>
</dbReference>
<evidence type="ECO:0000259" key="9">
    <source>
        <dbReference type="PROSITE" id="PS51205"/>
    </source>
</evidence>
<dbReference type="RefSeq" id="XP_018598202.1">
    <property type="nucleotide sequence ID" value="XM_018742686.1"/>
</dbReference>
<dbReference type="PANTHER" id="PTHR23101:SF72">
    <property type="entry name" value="RAS AND RAB INTERACTOR-LIKE PROTEIN"/>
    <property type="match status" value="1"/>
</dbReference>
<dbReference type="AlphaFoldDB" id="A0A8C9REC5"/>
<evidence type="ECO:0000256" key="1">
    <source>
        <dbReference type="ARBA" id="ARBA00004496"/>
    </source>
</evidence>
<feature type="compositionally biased region" description="Polar residues" evidence="7">
    <location>
        <begin position="307"/>
        <end position="317"/>
    </location>
</feature>
<dbReference type="GeneTree" id="ENSGT00940000154866"/>
<feature type="domain" description="SH2" evidence="8">
    <location>
        <begin position="47"/>
        <end position="140"/>
    </location>
</feature>
<dbReference type="PANTHER" id="PTHR23101">
    <property type="entry name" value="RAB GDP/GTP EXCHANGE FACTOR"/>
    <property type="match status" value="1"/>
</dbReference>
<name>A0A8C9REC5_SCLFO</name>
<organism evidence="10 11">
    <name type="scientific">Scleropages formosus</name>
    <name type="common">Asian bonytongue</name>
    <name type="synonym">Osteoglossum formosum</name>
    <dbReference type="NCBI Taxonomy" id="113540"/>
    <lineage>
        <taxon>Eukaryota</taxon>
        <taxon>Metazoa</taxon>
        <taxon>Chordata</taxon>
        <taxon>Craniata</taxon>
        <taxon>Vertebrata</taxon>
        <taxon>Euteleostomi</taxon>
        <taxon>Actinopterygii</taxon>
        <taxon>Neopterygii</taxon>
        <taxon>Teleostei</taxon>
        <taxon>Osteoglossocephala</taxon>
        <taxon>Osteoglossomorpha</taxon>
        <taxon>Osteoglossiformes</taxon>
        <taxon>Osteoglossidae</taxon>
        <taxon>Scleropages</taxon>
    </lineage>
</organism>
<dbReference type="GO" id="GO:0005085">
    <property type="term" value="F:guanyl-nucleotide exchange factor activity"/>
    <property type="evidence" value="ECO:0007669"/>
    <property type="project" value="InterPro"/>
</dbReference>
<dbReference type="InterPro" id="IPR000980">
    <property type="entry name" value="SH2"/>
</dbReference>
<dbReference type="Proteomes" id="UP000694397">
    <property type="component" value="Chromosome 10"/>
</dbReference>
<comment type="subcellular location">
    <subcellularLocation>
        <location evidence="1">Cytoplasm</location>
    </subcellularLocation>
</comment>
<keyword evidence="11" id="KW-1185">Reference proteome</keyword>
<evidence type="ECO:0000256" key="2">
    <source>
        <dbReference type="ARBA" id="ARBA00006919"/>
    </source>
</evidence>
<evidence type="ECO:0000256" key="3">
    <source>
        <dbReference type="ARBA" id="ARBA00022468"/>
    </source>
</evidence>
<feature type="compositionally biased region" description="Basic and acidic residues" evidence="7">
    <location>
        <begin position="792"/>
        <end position="832"/>
    </location>
</feature>
<feature type="region of interest" description="Disordered" evidence="7">
    <location>
        <begin position="1"/>
        <end position="28"/>
    </location>
</feature>
<dbReference type="Pfam" id="PF23268">
    <property type="entry name" value="RIN1"/>
    <property type="match status" value="1"/>
</dbReference>
<dbReference type="SMART" id="SM00167">
    <property type="entry name" value="VPS9"/>
    <property type="match status" value="1"/>
</dbReference>
<feature type="compositionally biased region" description="Basic and acidic residues" evidence="7">
    <location>
        <begin position="749"/>
        <end position="771"/>
    </location>
</feature>
<dbReference type="Ensembl" id="ENSSFOT00015010878.2">
    <property type="protein sequence ID" value="ENSSFOP00015010730.1"/>
    <property type="gene ID" value="ENSSFOG00015006973.2"/>
</dbReference>
<dbReference type="FunFam" id="1.20.1050.80:FF:000002">
    <property type="entry name" value="Ras and Rab interactor 2"/>
    <property type="match status" value="1"/>
</dbReference>
<evidence type="ECO:0000256" key="6">
    <source>
        <dbReference type="PROSITE-ProRule" id="PRU00191"/>
    </source>
</evidence>
<reference evidence="10" key="3">
    <citation type="submission" date="2025-09" db="UniProtKB">
        <authorList>
            <consortium name="Ensembl"/>
        </authorList>
    </citation>
    <scope>IDENTIFICATION</scope>
</reference>
<dbReference type="GO" id="GO:0030139">
    <property type="term" value="C:endocytic vesicle"/>
    <property type="evidence" value="ECO:0007669"/>
    <property type="project" value="TreeGrafter"/>
</dbReference>
<dbReference type="GeneID" id="108928646"/>
<feature type="region of interest" description="Disordered" evidence="7">
    <location>
        <begin position="677"/>
        <end position="832"/>
    </location>
</feature>
<dbReference type="InterPro" id="IPR045046">
    <property type="entry name" value="Vps9-like"/>
</dbReference>
<keyword evidence="3" id="KW-0343">GTPase activation</keyword>
<accession>A0A8C9REC5</accession>
<protein>
    <recommendedName>
        <fullName evidence="12">Ras and Rab interactor 3-like</fullName>
    </recommendedName>
</protein>
<dbReference type="SUPFAM" id="SSF109993">
    <property type="entry name" value="VPS9 domain"/>
    <property type="match status" value="1"/>
</dbReference>
<dbReference type="GO" id="GO:0005829">
    <property type="term" value="C:cytosol"/>
    <property type="evidence" value="ECO:0007669"/>
    <property type="project" value="TreeGrafter"/>
</dbReference>
<comment type="similarity">
    <text evidence="2">Belongs to the RIN (Ras interaction/interference) family.</text>
</comment>
<reference evidence="10 11" key="1">
    <citation type="submission" date="2019-04" db="EMBL/GenBank/DDBJ databases">
        <authorList>
            <consortium name="Wellcome Sanger Institute Data Sharing"/>
        </authorList>
    </citation>
    <scope>NUCLEOTIDE SEQUENCE [LARGE SCALE GENOMIC DNA]</scope>
</reference>
<dbReference type="Gene3D" id="3.30.505.10">
    <property type="entry name" value="SH2 domain"/>
    <property type="match status" value="1"/>
</dbReference>
<evidence type="ECO:0000256" key="4">
    <source>
        <dbReference type="ARBA" id="ARBA00022490"/>
    </source>
</evidence>
<evidence type="ECO:0000256" key="5">
    <source>
        <dbReference type="ARBA" id="ARBA00022999"/>
    </source>
</evidence>
<dbReference type="InterPro" id="IPR003123">
    <property type="entry name" value="VPS9"/>
</dbReference>
<dbReference type="GO" id="GO:0031267">
    <property type="term" value="F:small GTPase binding"/>
    <property type="evidence" value="ECO:0007669"/>
    <property type="project" value="TreeGrafter"/>
</dbReference>
<dbReference type="InterPro" id="IPR036860">
    <property type="entry name" value="SH2_dom_sf"/>
</dbReference>
<evidence type="ECO:0008006" key="12">
    <source>
        <dbReference type="Google" id="ProtNLM"/>
    </source>
</evidence>
<feature type="compositionally biased region" description="Basic residues" evidence="7">
    <location>
        <begin position="681"/>
        <end position="691"/>
    </location>
</feature>
<evidence type="ECO:0000313" key="10">
    <source>
        <dbReference type="Ensembl" id="ENSSFOP00015010730.1"/>
    </source>
</evidence>
<dbReference type="GO" id="GO:0016192">
    <property type="term" value="P:vesicle-mediated transport"/>
    <property type="evidence" value="ECO:0007669"/>
    <property type="project" value="InterPro"/>
</dbReference>
<evidence type="ECO:0000259" key="8">
    <source>
        <dbReference type="PROSITE" id="PS50001"/>
    </source>
</evidence>
<dbReference type="CTD" id="126432"/>
<dbReference type="OrthoDB" id="21085at2759"/>
<evidence type="ECO:0000256" key="7">
    <source>
        <dbReference type="SAM" id="MobiDB-lite"/>
    </source>
</evidence>
<dbReference type="InterPro" id="IPR037191">
    <property type="entry name" value="VPS9_dom_sf"/>
</dbReference>
<dbReference type="SUPFAM" id="SSF55550">
    <property type="entry name" value="SH2 domain"/>
    <property type="match status" value="1"/>
</dbReference>
<gene>
    <name evidence="10" type="primary">rinl</name>
</gene>
<dbReference type="GO" id="GO:0005096">
    <property type="term" value="F:GTPase activator activity"/>
    <property type="evidence" value="ECO:0007669"/>
    <property type="project" value="UniProtKB-KW"/>
</dbReference>
<evidence type="ECO:0000313" key="11">
    <source>
        <dbReference type="Proteomes" id="UP000694397"/>
    </source>
</evidence>
<sequence>MMRGFEDCEGEMHNSDRTSAEMSNGGDAASSKTLTLLDRLRLCQPAWALGSPWTQEAVHTALWGRQPGSFLVLLDSMSRPQLLCMSVGGRGEPVKDFPIRNTGAVLHLSESHLGFSDLDQLVAFYSLSRDVLPVSLFIPPCVFGFTEQPEQVLSTLGPKSWLCSSLDPSHLIPNPSGLSMCSIQVTSANGALCIINPLYLHEHGDNWLMEQPPSKTGSLLARQTASHRRERRLSTTRTWQGAGLRKFRGPSLDQEPSSIGCDGSASPVTQPPASPAAPVVLRRSSQPTLDSFKRRGHRGSAEDIVTSRESTPLSSPIPQSPHRVSWIEDGVWMSPPPLISLLHPPSLELDSLSISSLEDESESIPSPAHTPTHRLPLVLADKVKHRLSAVGQAIGGLMSPQKRLTYRVQELSERKSGAFAEGVRAFVEKIQKGGAGLHPSATELLQEVRGTLTSLRELLLDSPEIHALIDSMGDMAEWDIDAMLELAIHKALLKPVQTYLYASLLDYRNRDGSMQRLKENQNTMGKQNPEALGAAEGAGLPDAVILEKIQQRWASMHQAYSPTKKVQILLKVCKSIYHSMSANSSPGAAYGADDFLPCLTWVILRSDISILQLDTDYMMELLDPAQLQGEGGYYLTSLYGSLFHISSFRSRFATRQLSSEAQRSLSQWHRRRTLHCDRSRRTGNRRTIRKLSSRERAGPQTEAELQDRRMPPDSPEEERETRASSASQADMHHKAEGGLEDVKEEEDSRPEGPAEECHGNARLKSAERGPESEESVEVLRTTRGKPAQSPKKGSDGRPWSEPRGHEVLWAVHEDTDRDSQDKKEKALSRLST</sequence>
<feature type="region of interest" description="Disordered" evidence="7">
    <location>
        <begin position="246"/>
        <end position="320"/>
    </location>
</feature>
<feature type="compositionally biased region" description="Basic and acidic residues" evidence="7">
    <location>
        <begin position="730"/>
        <end position="741"/>
    </location>
</feature>
<dbReference type="Gene3D" id="1.20.1050.80">
    <property type="entry name" value="VPS9 domain"/>
    <property type="match status" value="1"/>
</dbReference>
<feature type="compositionally biased region" description="Basic and acidic residues" evidence="7">
    <location>
        <begin position="1"/>
        <end position="19"/>
    </location>
</feature>
<keyword evidence="5 6" id="KW-0727">SH2 domain</keyword>
<keyword evidence="4" id="KW-0963">Cytoplasm</keyword>
<dbReference type="PROSITE" id="PS51205">
    <property type="entry name" value="VPS9"/>
    <property type="match status" value="1"/>
</dbReference>
<feature type="domain" description="VPS9" evidence="9">
    <location>
        <begin position="508"/>
        <end position="654"/>
    </location>
</feature>
<dbReference type="PROSITE" id="PS50001">
    <property type="entry name" value="SH2"/>
    <property type="match status" value="1"/>
</dbReference>
<reference evidence="10" key="2">
    <citation type="submission" date="2025-08" db="UniProtKB">
        <authorList>
            <consortium name="Ensembl"/>
        </authorList>
    </citation>
    <scope>IDENTIFICATION</scope>
</reference>
<proteinExistence type="inferred from homology"/>